<dbReference type="NCBIfam" id="NF005965">
    <property type="entry name" value="PRK08055.1"/>
    <property type="match status" value="1"/>
</dbReference>
<dbReference type="PANTHER" id="PTHR38041:SF2">
    <property type="entry name" value="SECRETED CHORISMATE MUTASE"/>
    <property type="match status" value="1"/>
</dbReference>
<feature type="domain" description="Chorismate mutase" evidence="5">
    <location>
        <begin position="1"/>
        <end position="87"/>
    </location>
</feature>
<keyword evidence="4" id="KW-0413">Isomerase</keyword>
<dbReference type="PROSITE" id="PS51168">
    <property type="entry name" value="CHORISMATE_MUT_2"/>
    <property type="match status" value="1"/>
</dbReference>
<evidence type="ECO:0000256" key="4">
    <source>
        <dbReference type="ARBA" id="ARBA00023235"/>
    </source>
</evidence>
<proteinExistence type="predicted"/>
<dbReference type="GO" id="GO:0046417">
    <property type="term" value="P:chorismate metabolic process"/>
    <property type="evidence" value="ECO:0007669"/>
    <property type="project" value="InterPro"/>
</dbReference>
<dbReference type="UniPathway" id="UPA00120">
    <property type="reaction ID" value="UER00203"/>
</dbReference>
<sequence>MGLVGIWSWQASASSVGELINQRLSWMKEVAAWKAVNHLPVEDLAQEKRVLDSTLAEAQQLGLAPDTVSPFIRAQMDVAKAIQYRYRADWLSQPGQVTPPRSLDEARTQINRISNATLQQLSSDLRTDPQAAVKICSSVQNIQLQHLTTDDKNYLCRTLQQIKRQNR</sequence>
<evidence type="ECO:0000313" key="6">
    <source>
        <dbReference type="EMBL" id="QGY33248.1"/>
    </source>
</evidence>
<dbReference type="GO" id="GO:0004106">
    <property type="term" value="F:chorismate mutase activity"/>
    <property type="evidence" value="ECO:0007669"/>
    <property type="project" value="UniProtKB-EC"/>
</dbReference>
<dbReference type="SMART" id="SM00830">
    <property type="entry name" value="CM_2"/>
    <property type="match status" value="1"/>
</dbReference>
<name>A0A6B9G7W6_PANCY</name>
<dbReference type="InterPro" id="IPR008240">
    <property type="entry name" value="Chorismate_mutase_periplasmic"/>
</dbReference>
<dbReference type="GO" id="GO:0009697">
    <property type="term" value="P:salicylic acid biosynthetic process"/>
    <property type="evidence" value="ECO:0007669"/>
    <property type="project" value="TreeGrafter"/>
</dbReference>
<geneLocation type="plasmid" evidence="7">
    <name>pne1b</name>
</geneLocation>
<dbReference type="SUPFAM" id="SSF48600">
    <property type="entry name" value="Chorismate mutase II"/>
    <property type="match status" value="1"/>
</dbReference>
<dbReference type="AlphaFoldDB" id="A0A6B9G7W6"/>
<dbReference type="NCBIfam" id="TIGR01806">
    <property type="entry name" value="CM_mono2"/>
    <property type="match status" value="1"/>
</dbReference>
<evidence type="ECO:0000313" key="7">
    <source>
        <dbReference type="Proteomes" id="UP000502005"/>
    </source>
</evidence>
<evidence type="ECO:0000259" key="5">
    <source>
        <dbReference type="PROSITE" id="PS51168"/>
    </source>
</evidence>
<dbReference type="InterPro" id="IPR036263">
    <property type="entry name" value="Chorismate_II_sf"/>
</dbReference>
<protein>
    <recommendedName>
        <fullName evidence="2">chorismate mutase</fullName>
        <ecNumber evidence="2">5.4.99.5</ecNumber>
    </recommendedName>
</protein>
<dbReference type="InterPro" id="IPR002701">
    <property type="entry name" value="CM_II_prokaryot"/>
</dbReference>
<gene>
    <name evidence="6" type="ORF">CUN67_24760</name>
</gene>
<dbReference type="InterPro" id="IPR036979">
    <property type="entry name" value="CM_dom_sf"/>
</dbReference>
<dbReference type="Proteomes" id="UP000502005">
    <property type="component" value="Plasmid pNE1B"/>
</dbReference>
<evidence type="ECO:0000256" key="3">
    <source>
        <dbReference type="ARBA" id="ARBA00022729"/>
    </source>
</evidence>
<keyword evidence="6" id="KW-0614">Plasmid</keyword>
<reference evidence="6 7" key="1">
    <citation type="submission" date="2017-11" db="EMBL/GenBank/DDBJ databases">
        <title>Genome sequence of Pantoea cypripedii NE1.</title>
        <authorList>
            <person name="Nascimento F.X."/>
        </authorList>
    </citation>
    <scope>NUCLEOTIDE SEQUENCE [LARGE SCALE GENOMIC DNA]</scope>
    <source>
        <strain evidence="6 7">NE1</strain>
        <plasmid evidence="7">pne1b</plasmid>
    </source>
</reference>
<dbReference type="EC" id="5.4.99.5" evidence="2"/>
<evidence type="ECO:0000256" key="1">
    <source>
        <dbReference type="ARBA" id="ARBA00004817"/>
    </source>
</evidence>
<dbReference type="InterPro" id="IPR051331">
    <property type="entry name" value="Chorismate_mutase-related"/>
</dbReference>
<dbReference type="Pfam" id="PF01817">
    <property type="entry name" value="CM_2"/>
    <property type="match status" value="1"/>
</dbReference>
<dbReference type="Gene3D" id="1.20.59.10">
    <property type="entry name" value="Chorismate mutase"/>
    <property type="match status" value="1"/>
</dbReference>
<comment type="pathway">
    <text evidence="1">Metabolic intermediate biosynthesis; prephenate biosynthesis; prephenate from chorismate: step 1/1.</text>
</comment>
<accession>A0A6B9G7W6</accession>
<keyword evidence="3" id="KW-0732">Signal</keyword>
<organism evidence="6 7">
    <name type="scientific">Pantoea cypripedii</name>
    <name type="common">Pectobacterium cypripedii</name>
    <name type="synonym">Erwinia cypripedii</name>
    <dbReference type="NCBI Taxonomy" id="55209"/>
    <lineage>
        <taxon>Bacteria</taxon>
        <taxon>Pseudomonadati</taxon>
        <taxon>Pseudomonadota</taxon>
        <taxon>Gammaproteobacteria</taxon>
        <taxon>Enterobacterales</taxon>
        <taxon>Erwiniaceae</taxon>
        <taxon>Pantoea</taxon>
    </lineage>
</organism>
<dbReference type="EMBL" id="CP024770">
    <property type="protein sequence ID" value="QGY33248.1"/>
    <property type="molecule type" value="Genomic_DNA"/>
</dbReference>
<dbReference type="PANTHER" id="PTHR38041">
    <property type="entry name" value="CHORISMATE MUTASE"/>
    <property type="match status" value="1"/>
</dbReference>
<evidence type="ECO:0000256" key="2">
    <source>
        <dbReference type="ARBA" id="ARBA00012404"/>
    </source>
</evidence>